<proteinExistence type="predicted"/>
<name>A0A7Z0LWX1_9GAMM</name>
<accession>A0A7Z0LWX1</accession>
<comment type="caution">
    <text evidence="1">The sequence shown here is derived from an EMBL/GenBank/DDBJ whole genome shotgun (WGS) entry which is preliminary data.</text>
</comment>
<protein>
    <submittedName>
        <fullName evidence="1">Uncharacterized protein</fullName>
    </submittedName>
</protein>
<reference evidence="1 2" key="1">
    <citation type="journal article" date="2003" name="Extremophiles">
        <title>Halomonas glaciei sp. nov. isolated from fast ice of Adelie Land, Antarctica.</title>
        <authorList>
            <person name="Reddy G.S."/>
            <person name="Raghavan P.U."/>
            <person name="Sarita N.B."/>
            <person name="Prakash J.S."/>
            <person name="Nagesh N."/>
            <person name="Delille D."/>
            <person name="Shivaji S."/>
        </authorList>
    </citation>
    <scope>NUCLEOTIDE SEQUENCE [LARGE SCALE GENOMIC DNA]</scope>
    <source>
        <strain evidence="1 2">DD39</strain>
    </source>
</reference>
<dbReference type="Proteomes" id="UP000526892">
    <property type="component" value="Unassembled WGS sequence"/>
</dbReference>
<gene>
    <name evidence="1" type="ORF">HZS80_20805</name>
</gene>
<evidence type="ECO:0000313" key="1">
    <source>
        <dbReference type="EMBL" id="NYS80108.1"/>
    </source>
</evidence>
<sequence>MNTTEYTDRVTIAVPKAHINDANQIALILGESAADDKTFGEPRYQDLAGNHYSVCSTVVKPVFTIAAAQPLQPPSFAAHAELASASRAQQRLRIGTLNAPEKATPDIIAVIKGDSLEGARQHITALGLTPLPSEEENTQ</sequence>
<dbReference type="AlphaFoldDB" id="A0A7Z0LWX1"/>
<dbReference type="RefSeq" id="WP_179917185.1">
    <property type="nucleotide sequence ID" value="NZ_JACCDE010000042.1"/>
</dbReference>
<dbReference type="EMBL" id="JACCDE010000042">
    <property type="protein sequence ID" value="NYS80108.1"/>
    <property type="molecule type" value="Genomic_DNA"/>
</dbReference>
<keyword evidence="2" id="KW-1185">Reference proteome</keyword>
<organism evidence="1 2">
    <name type="scientific">Vreelandella glaciei</name>
    <dbReference type="NCBI Taxonomy" id="186761"/>
    <lineage>
        <taxon>Bacteria</taxon>
        <taxon>Pseudomonadati</taxon>
        <taxon>Pseudomonadota</taxon>
        <taxon>Gammaproteobacteria</taxon>
        <taxon>Oceanospirillales</taxon>
        <taxon>Halomonadaceae</taxon>
        <taxon>Vreelandella</taxon>
    </lineage>
</organism>
<evidence type="ECO:0000313" key="2">
    <source>
        <dbReference type="Proteomes" id="UP000526892"/>
    </source>
</evidence>